<dbReference type="InterPro" id="IPR006145">
    <property type="entry name" value="PsdUridine_synth_RsuA/RluA"/>
</dbReference>
<proteinExistence type="inferred from homology"/>
<dbReference type="GO" id="GO:0003723">
    <property type="term" value="F:RNA binding"/>
    <property type="evidence" value="ECO:0007669"/>
    <property type="project" value="InterPro"/>
</dbReference>
<dbReference type="GO" id="GO:0009982">
    <property type="term" value="F:pseudouridine synthase activity"/>
    <property type="evidence" value="ECO:0007669"/>
    <property type="project" value="InterPro"/>
</dbReference>
<feature type="region of interest" description="Disordered" evidence="2">
    <location>
        <begin position="74"/>
        <end position="111"/>
    </location>
</feature>
<accession>A0A087SG36</accession>
<dbReference type="Pfam" id="PF00849">
    <property type="entry name" value="PseudoU_synth_2"/>
    <property type="match status" value="1"/>
</dbReference>
<feature type="compositionally biased region" description="Gly residues" evidence="2">
    <location>
        <begin position="88"/>
        <end position="98"/>
    </location>
</feature>
<dbReference type="PANTHER" id="PTHR21600:SF87">
    <property type="entry name" value="RNA PSEUDOURIDYLATE SYNTHASE DOMAIN-CONTAINING PROTEIN 1"/>
    <property type="match status" value="1"/>
</dbReference>
<gene>
    <name evidence="4" type="ORF">F751_2408</name>
</gene>
<dbReference type="Gene3D" id="3.30.2350.10">
    <property type="entry name" value="Pseudouridine synthase"/>
    <property type="match status" value="1"/>
</dbReference>
<protein>
    <submittedName>
        <fullName evidence="4">tRNA pseudouridine synthase C</fullName>
    </submittedName>
</protein>
<dbReference type="InterPro" id="IPR050188">
    <property type="entry name" value="RluA_PseudoU_synthase"/>
</dbReference>
<dbReference type="Proteomes" id="UP000028924">
    <property type="component" value="Unassembled WGS sequence"/>
</dbReference>
<evidence type="ECO:0000256" key="2">
    <source>
        <dbReference type="SAM" id="MobiDB-lite"/>
    </source>
</evidence>
<name>A0A087SG36_AUXPR</name>
<organism evidence="4 5">
    <name type="scientific">Auxenochlorella protothecoides</name>
    <name type="common">Green microalga</name>
    <name type="synonym">Chlorella protothecoides</name>
    <dbReference type="NCBI Taxonomy" id="3075"/>
    <lineage>
        <taxon>Eukaryota</taxon>
        <taxon>Viridiplantae</taxon>
        <taxon>Chlorophyta</taxon>
        <taxon>core chlorophytes</taxon>
        <taxon>Trebouxiophyceae</taxon>
        <taxon>Chlorellales</taxon>
        <taxon>Chlorellaceae</taxon>
        <taxon>Auxenochlorella</taxon>
    </lineage>
</organism>
<evidence type="ECO:0000259" key="3">
    <source>
        <dbReference type="Pfam" id="PF00849"/>
    </source>
</evidence>
<dbReference type="eggNOG" id="KOG1919">
    <property type="taxonomic scope" value="Eukaryota"/>
</dbReference>
<keyword evidence="5" id="KW-1185">Reference proteome</keyword>
<dbReference type="EMBL" id="KL662109">
    <property type="protein sequence ID" value="KFM24690.1"/>
    <property type="molecule type" value="Genomic_DNA"/>
</dbReference>
<feature type="domain" description="Pseudouridine synthase RsuA/RluA-like" evidence="3">
    <location>
        <begin position="10"/>
        <end position="141"/>
    </location>
</feature>
<comment type="similarity">
    <text evidence="1">Belongs to the pseudouridine synthase RluA family.</text>
</comment>
<evidence type="ECO:0000313" key="4">
    <source>
        <dbReference type="EMBL" id="KFM24690.1"/>
    </source>
</evidence>
<dbReference type="RefSeq" id="XP_011397578.1">
    <property type="nucleotide sequence ID" value="XM_011399276.1"/>
</dbReference>
<evidence type="ECO:0000256" key="1">
    <source>
        <dbReference type="ARBA" id="ARBA00010876"/>
    </source>
</evidence>
<dbReference type="InterPro" id="IPR020103">
    <property type="entry name" value="PsdUridine_synth_cat_dom_sf"/>
</dbReference>
<dbReference type="OrthoDB" id="424794at2759"/>
<evidence type="ECO:0000313" key="5">
    <source>
        <dbReference type="Proteomes" id="UP000028924"/>
    </source>
</evidence>
<dbReference type="CDD" id="cd02869">
    <property type="entry name" value="PseudoU_synth_RluA_like"/>
    <property type="match status" value="1"/>
</dbReference>
<sequence length="246" mass="25843">MGPRLRLKPPVHRLDGPTGGLVLVAKTRAALRLASAAFAAREVRKRYRAVVWGRLAAGGVVDIPLDGKPASTGYSPLRWHPMEPSGGRDAGVGTGERGAGSLEGNRWTGTRGAAPGSALAVTVLDLAPVTGRTHQLRRHLALMGHPIVGDPKYTSGYAAQRALALGDPAAEEGWRAGGGQTVAPGAIAGATPHLPTGLHLWSVGLGLRHPITSEPLTLQLDEPPEVAALLEALQRMHERWRLLHGI</sequence>
<dbReference type="GO" id="GO:0000455">
    <property type="term" value="P:enzyme-directed rRNA pseudouridine synthesis"/>
    <property type="evidence" value="ECO:0007669"/>
    <property type="project" value="TreeGrafter"/>
</dbReference>
<dbReference type="AlphaFoldDB" id="A0A087SG36"/>
<dbReference type="SUPFAM" id="SSF55120">
    <property type="entry name" value="Pseudouridine synthase"/>
    <property type="match status" value="1"/>
</dbReference>
<dbReference type="KEGG" id="apro:F751_2408"/>
<dbReference type="PANTHER" id="PTHR21600">
    <property type="entry name" value="MITOCHONDRIAL RNA PSEUDOURIDINE SYNTHASE"/>
    <property type="match status" value="1"/>
</dbReference>
<reference evidence="4 5" key="1">
    <citation type="journal article" date="2014" name="BMC Genomics">
        <title>Oil accumulation mechanisms of the oleaginous microalga Chlorella protothecoides revealed through its genome, transcriptomes, and proteomes.</title>
        <authorList>
            <person name="Gao C."/>
            <person name="Wang Y."/>
            <person name="Shen Y."/>
            <person name="Yan D."/>
            <person name="He X."/>
            <person name="Dai J."/>
            <person name="Wu Q."/>
        </authorList>
    </citation>
    <scope>NUCLEOTIDE SEQUENCE [LARGE SCALE GENOMIC DNA]</scope>
    <source>
        <strain evidence="4 5">0710</strain>
    </source>
</reference>
<dbReference type="STRING" id="3075.A0A087SG36"/>
<dbReference type="GeneID" id="23613799"/>